<dbReference type="Proteomes" id="UP000314616">
    <property type="component" value="Chromosome"/>
</dbReference>
<evidence type="ECO:0000313" key="1">
    <source>
        <dbReference type="EMBL" id="QDC23734.1"/>
    </source>
</evidence>
<dbReference type="OrthoDB" id="9757917at2"/>
<sequence>MFVLDGEAVLEPGDLARAADCEWAVLHEVEARLGGLRELTAGDDSATEAWTAAPRHAGSPGAAPDHTGDVRAALQGAFGRAGVCELPAPRDGEELRAHHDATLAALRPGIEAVHGGGFFDGRFHGRIDLLIRDDDVWVAQEVPPPGRSRHESSLRLAACYDGLTRAGVAVVTEARLLLQNGTTTSLELTTVVPVYRTWRARLETLVDERRHRTATGAPVSVRRCGRCPACQAATSMGGRFTP</sequence>
<dbReference type="RefSeq" id="WP_139927176.1">
    <property type="nucleotide sequence ID" value="NZ_CP040915.1"/>
</dbReference>
<dbReference type="EMBL" id="CP040915">
    <property type="protein sequence ID" value="QDC23734.1"/>
    <property type="molecule type" value="Genomic_DNA"/>
</dbReference>
<name>A0A5B8BZI9_9MICO</name>
<accession>A0A5B8BZI9</accession>
<gene>
    <name evidence="1" type="ORF">FE374_02990</name>
</gene>
<reference evidence="1 2" key="1">
    <citation type="submission" date="2019-05" db="EMBL/GenBank/DDBJ databases">
        <title>Georgenia *** sp. nov., and Georgenia *** sp. nov., isolated from the intestinal contents of plateau pika (Ochotona curzoniae) in the Qinghai-Tibet plateau of China.</title>
        <authorList>
            <person name="Tian Z."/>
        </authorList>
    </citation>
    <scope>NUCLEOTIDE SEQUENCE [LARGE SCALE GENOMIC DNA]</scope>
    <source>
        <strain evidence="1 2">Z443</strain>
    </source>
</reference>
<evidence type="ECO:0000313" key="2">
    <source>
        <dbReference type="Proteomes" id="UP000314616"/>
    </source>
</evidence>
<proteinExistence type="predicted"/>
<dbReference type="AlphaFoldDB" id="A0A5B8BZI9"/>
<organism evidence="1 2">
    <name type="scientific">Georgenia yuyongxinii</name>
    <dbReference type="NCBI Taxonomy" id="2589797"/>
    <lineage>
        <taxon>Bacteria</taxon>
        <taxon>Bacillati</taxon>
        <taxon>Actinomycetota</taxon>
        <taxon>Actinomycetes</taxon>
        <taxon>Micrococcales</taxon>
        <taxon>Bogoriellaceae</taxon>
        <taxon>Georgenia</taxon>
    </lineage>
</organism>
<protein>
    <submittedName>
        <fullName evidence="1">Uncharacterized protein</fullName>
    </submittedName>
</protein>
<dbReference type="KEGG" id="gyu:FE374_02990"/>